<evidence type="ECO:0000313" key="1">
    <source>
        <dbReference type="EMBL" id="MBA5606481.1"/>
    </source>
</evidence>
<reference evidence="1 2" key="1">
    <citation type="submission" date="2020-07" db="EMBL/GenBank/DDBJ databases">
        <title>Novel species isolated from subtropical streams in China.</title>
        <authorList>
            <person name="Lu H."/>
        </authorList>
    </citation>
    <scope>NUCLEOTIDE SEQUENCE [LARGE SCALE GENOMIC DNA]</scope>
    <source>
        <strain evidence="1 2">FT3S</strain>
    </source>
</reference>
<sequence length="397" mass="43307">MSKNKRPVSRKPADTPELKDELLTRNLCELALELAEQEDPDTMSELLRQRATTFHKLVRKLLNQHKDEVLYGAIELAQDEDVGACRYLREAIEEAAGTVLLRRDNAPTLEIDAFAIPVFVHSTGGLDPAQDFQDPQAYDALLASFQQGELESPKAKVVLIGHAYDLGEIDRITYSNLHEMVREAATSMTEKKLVPTPAIERSLAGWTATPFGPEDAAVELRFLVGFALKRADDPFYRVPAGEAAADAYFARRMARYQRWTEQYGPLVRRCLGGARPLELNFLYQDLFFGAKQQGVAEHDMLQLLATLNQALAARGAAPEQATATVGPAGADHAPQLRTCLYLDGEPLAAYDKPLDPGADLETEVADVRDALASIGLGQLSVAAGFDAGGAPLAPPAR</sequence>
<dbReference type="Proteomes" id="UP000566711">
    <property type="component" value="Unassembled WGS sequence"/>
</dbReference>
<proteinExistence type="predicted"/>
<protein>
    <submittedName>
        <fullName evidence="1">DUF2863 family protein</fullName>
    </submittedName>
</protein>
<keyword evidence="2" id="KW-1185">Reference proteome</keyword>
<dbReference type="AlphaFoldDB" id="A0A7W2EID5"/>
<name>A0A7W2EID5_9BURK</name>
<comment type="caution">
    <text evidence="1">The sequence shown here is derived from an EMBL/GenBank/DDBJ whole genome shotgun (WGS) entry which is preliminary data.</text>
</comment>
<dbReference type="EMBL" id="JACEZS010000011">
    <property type="protein sequence ID" value="MBA5606481.1"/>
    <property type="molecule type" value="Genomic_DNA"/>
</dbReference>
<dbReference type="RefSeq" id="WP_182218622.1">
    <property type="nucleotide sequence ID" value="NZ_JACEZS010000011.1"/>
</dbReference>
<organism evidence="1 2">
    <name type="scientific">Rugamonas fusca</name>
    <dbReference type="NCBI Taxonomy" id="2758568"/>
    <lineage>
        <taxon>Bacteria</taxon>
        <taxon>Pseudomonadati</taxon>
        <taxon>Pseudomonadota</taxon>
        <taxon>Betaproteobacteria</taxon>
        <taxon>Burkholderiales</taxon>
        <taxon>Oxalobacteraceae</taxon>
        <taxon>Telluria group</taxon>
        <taxon>Rugamonas</taxon>
    </lineage>
</organism>
<accession>A0A7W2EID5</accession>
<gene>
    <name evidence="1" type="ORF">H3H36_14075</name>
</gene>
<evidence type="ECO:0000313" key="2">
    <source>
        <dbReference type="Proteomes" id="UP000566711"/>
    </source>
</evidence>